<dbReference type="PIRSF" id="PIRSF006806">
    <property type="entry name" value="FTHF_cligase"/>
    <property type="match status" value="1"/>
</dbReference>
<dbReference type="InterPro" id="IPR037171">
    <property type="entry name" value="NagB/RpiA_transferase-like"/>
</dbReference>
<dbReference type="PANTHER" id="PTHR23407:SF1">
    <property type="entry name" value="5-FORMYLTETRAHYDROFOLATE CYCLO-LIGASE"/>
    <property type="match status" value="1"/>
</dbReference>
<keyword evidence="2 4" id="KW-0547">Nucleotide-binding</keyword>
<dbReference type="PANTHER" id="PTHR23407">
    <property type="entry name" value="ATPASE INHIBITOR/5-FORMYLTETRAHYDROFOLATE CYCLO-LIGASE"/>
    <property type="match status" value="1"/>
</dbReference>
<comment type="similarity">
    <text evidence="1 5">Belongs to the 5-formyltetrahydrofolate cyclo-ligase family.</text>
</comment>
<dbReference type="NCBIfam" id="TIGR02727">
    <property type="entry name" value="MTHFS_bact"/>
    <property type="match status" value="1"/>
</dbReference>
<evidence type="ECO:0000313" key="6">
    <source>
        <dbReference type="EMBL" id="RKN83081.1"/>
    </source>
</evidence>
<dbReference type="GO" id="GO:0009396">
    <property type="term" value="P:folic acid-containing compound biosynthetic process"/>
    <property type="evidence" value="ECO:0007669"/>
    <property type="project" value="TreeGrafter"/>
</dbReference>
<keyword evidence="5" id="KW-0460">Magnesium</keyword>
<evidence type="ECO:0000256" key="5">
    <source>
        <dbReference type="RuleBase" id="RU361279"/>
    </source>
</evidence>
<feature type="binding site" evidence="4">
    <location>
        <position position="50"/>
    </location>
    <ligand>
        <name>substrate</name>
    </ligand>
</feature>
<dbReference type="GO" id="GO:0046872">
    <property type="term" value="F:metal ion binding"/>
    <property type="evidence" value="ECO:0007669"/>
    <property type="project" value="UniProtKB-KW"/>
</dbReference>
<name>A0A3B0CDS5_9FLAO</name>
<keyword evidence="7" id="KW-1185">Reference proteome</keyword>
<dbReference type="EMBL" id="RBCJ01000001">
    <property type="protein sequence ID" value="RKN83081.1"/>
    <property type="molecule type" value="Genomic_DNA"/>
</dbReference>
<dbReference type="Proteomes" id="UP000276603">
    <property type="component" value="Unassembled WGS sequence"/>
</dbReference>
<dbReference type="SUPFAM" id="SSF100950">
    <property type="entry name" value="NagB/RpiA/CoA transferase-like"/>
    <property type="match status" value="1"/>
</dbReference>
<evidence type="ECO:0000256" key="3">
    <source>
        <dbReference type="ARBA" id="ARBA00022840"/>
    </source>
</evidence>
<accession>A0A3B0CDS5</accession>
<protein>
    <recommendedName>
        <fullName evidence="5">5-formyltetrahydrofolate cyclo-ligase</fullName>
        <ecNumber evidence="5">6.3.3.2</ecNumber>
    </recommendedName>
</protein>
<dbReference type="AlphaFoldDB" id="A0A3B0CDS5"/>
<proteinExistence type="inferred from homology"/>
<dbReference type="InterPro" id="IPR024185">
    <property type="entry name" value="FTHF_cligase-like_sf"/>
</dbReference>
<dbReference type="GO" id="GO:0005524">
    <property type="term" value="F:ATP binding"/>
    <property type="evidence" value="ECO:0007669"/>
    <property type="project" value="UniProtKB-KW"/>
</dbReference>
<dbReference type="GO" id="GO:0030272">
    <property type="term" value="F:5-formyltetrahydrofolate cyclo-ligase activity"/>
    <property type="evidence" value="ECO:0007669"/>
    <property type="project" value="UniProtKB-EC"/>
</dbReference>
<dbReference type="Gene3D" id="3.40.50.10420">
    <property type="entry name" value="NagB/RpiA/CoA transferase-like"/>
    <property type="match status" value="1"/>
</dbReference>
<dbReference type="EC" id="6.3.3.2" evidence="5"/>
<reference evidence="6 7" key="1">
    <citation type="submission" date="2018-10" db="EMBL/GenBank/DDBJ databases">
        <title>Ulvibacterium marinum gen. nov., sp. nov., a novel marine bacterium of the family Flavobacteriaceae, isolated from a culture of the green alga Ulva prolifera.</title>
        <authorList>
            <person name="Zhang Z."/>
        </authorList>
    </citation>
    <scope>NUCLEOTIDE SEQUENCE [LARGE SCALE GENOMIC DNA]</scope>
    <source>
        <strain evidence="6 7">CCMM003</strain>
    </source>
</reference>
<feature type="binding site" evidence="4">
    <location>
        <begin position="131"/>
        <end position="139"/>
    </location>
    <ligand>
        <name>ATP</name>
        <dbReference type="ChEBI" id="CHEBI:30616"/>
    </ligand>
</feature>
<evidence type="ECO:0000313" key="7">
    <source>
        <dbReference type="Proteomes" id="UP000276603"/>
    </source>
</evidence>
<dbReference type="OrthoDB" id="9801938at2"/>
<dbReference type="GO" id="GO:0035999">
    <property type="term" value="P:tetrahydrofolate interconversion"/>
    <property type="evidence" value="ECO:0007669"/>
    <property type="project" value="TreeGrafter"/>
</dbReference>
<comment type="catalytic activity">
    <reaction evidence="5">
        <text>(6S)-5-formyl-5,6,7,8-tetrahydrofolate + ATP = (6R)-5,10-methenyltetrahydrofolate + ADP + phosphate</text>
        <dbReference type="Rhea" id="RHEA:10488"/>
        <dbReference type="ChEBI" id="CHEBI:30616"/>
        <dbReference type="ChEBI" id="CHEBI:43474"/>
        <dbReference type="ChEBI" id="CHEBI:57455"/>
        <dbReference type="ChEBI" id="CHEBI:57457"/>
        <dbReference type="ChEBI" id="CHEBI:456216"/>
        <dbReference type="EC" id="6.3.3.2"/>
    </reaction>
</comment>
<evidence type="ECO:0000256" key="4">
    <source>
        <dbReference type="PIRSR" id="PIRSR006806-1"/>
    </source>
</evidence>
<feature type="binding site" evidence="4">
    <location>
        <begin position="3"/>
        <end position="7"/>
    </location>
    <ligand>
        <name>ATP</name>
        <dbReference type="ChEBI" id="CHEBI:30616"/>
    </ligand>
</feature>
<dbReference type="RefSeq" id="WP_120710288.1">
    <property type="nucleotide sequence ID" value="NZ_RBCJ01000001.1"/>
</dbReference>
<evidence type="ECO:0000256" key="1">
    <source>
        <dbReference type="ARBA" id="ARBA00010638"/>
    </source>
</evidence>
<dbReference type="Pfam" id="PF01812">
    <property type="entry name" value="5-FTHF_cyc-lig"/>
    <property type="match status" value="1"/>
</dbReference>
<keyword evidence="5" id="KW-0479">Metal-binding</keyword>
<feature type="binding site" evidence="4">
    <location>
        <position position="55"/>
    </location>
    <ligand>
        <name>substrate</name>
    </ligand>
</feature>
<evidence type="ECO:0000256" key="2">
    <source>
        <dbReference type="ARBA" id="ARBA00022741"/>
    </source>
</evidence>
<gene>
    <name evidence="6" type="ORF">D7Z94_04365</name>
</gene>
<keyword evidence="3 4" id="KW-0067">ATP-binding</keyword>
<comment type="caution">
    <text evidence="6">The sequence shown here is derived from an EMBL/GenBank/DDBJ whole genome shotgun (WGS) entry which is preliminary data.</text>
</comment>
<dbReference type="InterPro" id="IPR002698">
    <property type="entry name" value="FTHF_cligase"/>
</dbReference>
<comment type="cofactor">
    <cofactor evidence="5">
        <name>Mg(2+)</name>
        <dbReference type="ChEBI" id="CHEBI:18420"/>
    </cofactor>
</comment>
<keyword evidence="6" id="KW-0436">Ligase</keyword>
<organism evidence="6 7">
    <name type="scientific">Ulvibacterium marinum</name>
    <dbReference type="NCBI Taxonomy" id="2419782"/>
    <lineage>
        <taxon>Bacteria</taxon>
        <taxon>Pseudomonadati</taxon>
        <taxon>Bacteroidota</taxon>
        <taxon>Flavobacteriia</taxon>
        <taxon>Flavobacteriales</taxon>
        <taxon>Flavobacteriaceae</taxon>
        <taxon>Ulvibacterium</taxon>
    </lineage>
</organism>
<sequence length="189" mass="21642">MLKKDLRKQYSKLREEIPIPSLVNSSLRISNRLLQLPIWSFDYYHMFLSIREKREIDTSFTLSILQGRNKNVVVPKVGSNGKLLNCLLSNETKFKKSVWQIPEPVQCNEIASKLIDVVFIPLLAFDTKGNRVGYGKGFYDGFLKECRPDVIKVGVSLFEAENSITDVSMEDVPLNYCVTPEKVYTFPLS</sequence>